<protein>
    <submittedName>
        <fullName evidence="3">Cell wall hydrolase</fullName>
    </submittedName>
</protein>
<organism evidence="3 4">
    <name type="scientific">Novosphingobium mangrovi</name>
    <name type="common">ex Hu et al. 2023</name>
    <dbReference type="NCBI Taxonomy" id="2930094"/>
    <lineage>
        <taxon>Bacteria</taxon>
        <taxon>Pseudomonadati</taxon>
        <taxon>Pseudomonadota</taxon>
        <taxon>Alphaproteobacteria</taxon>
        <taxon>Sphingomonadales</taxon>
        <taxon>Sphingomonadaceae</taxon>
        <taxon>Novosphingobium</taxon>
    </lineage>
</organism>
<name>A0ABT0AB19_9SPHN</name>
<feature type="chain" id="PRO_5045680333" evidence="1">
    <location>
        <begin position="21"/>
        <end position="223"/>
    </location>
</feature>
<dbReference type="Gene3D" id="1.10.10.2520">
    <property type="entry name" value="Cell wall hydrolase SleB, domain 1"/>
    <property type="match status" value="1"/>
</dbReference>
<proteinExistence type="predicted"/>
<evidence type="ECO:0000313" key="4">
    <source>
        <dbReference type="Proteomes" id="UP001162802"/>
    </source>
</evidence>
<evidence type="ECO:0000259" key="2">
    <source>
        <dbReference type="Pfam" id="PF07486"/>
    </source>
</evidence>
<evidence type="ECO:0000313" key="3">
    <source>
        <dbReference type="EMBL" id="MCJ1960387.1"/>
    </source>
</evidence>
<reference evidence="3" key="1">
    <citation type="submission" date="2022-03" db="EMBL/GenBank/DDBJ databases">
        <title>Identification of a novel bacterium isolated from mangrove sediments.</title>
        <authorList>
            <person name="Pan X."/>
        </authorList>
    </citation>
    <scope>NUCLEOTIDE SEQUENCE</scope>
    <source>
        <strain evidence="3">B2637</strain>
    </source>
</reference>
<dbReference type="GO" id="GO:0016787">
    <property type="term" value="F:hydrolase activity"/>
    <property type="evidence" value="ECO:0007669"/>
    <property type="project" value="UniProtKB-KW"/>
</dbReference>
<keyword evidence="1" id="KW-0732">Signal</keyword>
<sequence>MGTKLEWASAVALAASVVTAVVSTQGSGAAASDHEPVPALDQNPVVEAEDASALPSSDPSDVAFVAEPVVQALPESGDADVAGDDTAETLAQLVAMQDAPAKLSRNMRCLAGAIYFEARGESLEGQLAVGRVVINRANSDRFPDSYCSVVLQRSQFSFVRRGRLPRIPERSAAWKRAVAVARIAAADGWDNPAKGALFFHAARISPRWRHARLARVDNHIFYR</sequence>
<dbReference type="EMBL" id="JALHAT010000006">
    <property type="protein sequence ID" value="MCJ1960387.1"/>
    <property type="molecule type" value="Genomic_DNA"/>
</dbReference>
<comment type="caution">
    <text evidence="3">The sequence shown here is derived from an EMBL/GenBank/DDBJ whole genome shotgun (WGS) entry which is preliminary data.</text>
</comment>
<keyword evidence="3" id="KW-0378">Hydrolase</keyword>
<dbReference type="Proteomes" id="UP001162802">
    <property type="component" value="Unassembled WGS sequence"/>
</dbReference>
<dbReference type="Pfam" id="PF07486">
    <property type="entry name" value="Hydrolase_2"/>
    <property type="match status" value="1"/>
</dbReference>
<gene>
    <name evidence="3" type="ORF">MTR65_06835</name>
</gene>
<dbReference type="InterPro" id="IPR042047">
    <property type="entry name" value="SleB_dom1"/>
</dbReference>
<dbReference type="RefSeq" id="WP_243798436.1">
    <property type="nucleotide sequence ID" value="NZ_JALHAT010000006.1"/>
</dbReference>
<evidence type="ECO:0000256" key="1">
    <source>
        <dbReference type="SAM" id="SignalP"/>
    </source>
</evidence>
<feature type="domain" description="Cell wall hydrolase SleB" evidence="2">
    <location>
        <begin position="120"/>
        <end position="222"/>
    </location>
</feature>
<dbReference type="InterPro" id="IPR011105">
    <property type="entry name" value="Cell_wall_hydrolase_SleB"/>
</dbReference>
<accession>A0ABT0AB19</accession>
<keyword evidence="4" id="KW-1185">Reference proteome</keyword>
<feature type="signal peptide" evidence="1">
    <location>
        <begin position="1"/>
        <end position="20"/>
    </location>
</feature>